<proteinExistence type="predicted"/>
<name>A0A6N7ZNB6_9MICO</name>
<dbReference type="PROSITE" id="PS51257">
    <property type="entry name" value="PROKAR_LIPOPROTEIN"/>
    <property type="match status" value="1"/>
</dbReference>
<evidence type="ECO:0000256" key="1">
    <source>
        <dbReference type="SAM" id="SignalP"/>
    </source>
</evidence>
<evidence type="ECO:0008006" key="4">
    <source>
        <dbReference type="Google" id="ProtNLM"/>
    </source>
</evidence>
<organism evidence="2 3">
    <name type="scientific">Cellulosimicrobium composti</name>
    <dbReference type="NCBI Taxonomy" id="2672572"/>
    <lineage>
        <taxon>Bacteria</taxon>
        <taxon>Bacillati</taxon>
        <taxon>Actinomycetota</taxon>
        <taxon>Actinomycetes</taxon>
        <taxon>Micrococcales</taxon>
        <taxon>Promicromonosporaceae</taxon>
        <taxon>Cellulosimicrobium</taxon>
    </lineage>
</organism>
<protein>
    <recommendedName>
        <fullName evidence="4">Secreted protein</fullName>
    </recommendedName>
</protein>
<dbReference type="AlphaFoldDB" id="A0A6N7ZNB6"/>
<feature type="chain" id="PRO_5038399714" description="Secreted protein" evidence="1">
    <location>
        <begin position="26"/>
        <end position="133"/>
    </location>
</feature>
<dbReference type="Proteomes" id="UP000440668">
    <property type="component" value="Unassembled WGS sequence"/>
</dbReference>
<gene>
    <name evidence="2" type="ORF">GJV82_17725</name>
</gene>
<feature type="signal peptide" evidence="1">
    <location>
        <begin position="1"/>
        <end position="25"/>
    </location>
</feature>
<evidence type="ECO:0000313" key="3">
    <source>
        <dbReference type="Proteomes" id="UP000440668"/>
    </source>
</evidence>
<keyword evidence="1" id="KW-0732">Signal</keyword>
<evidence type="ECO:0000313" key="2">
    <source>
        <dbReference type="EMBL" id="MTG90759.1"/>
    </source>
</evidence>
<comment type="caution">
    <text evidence="2">The sequence shown here is derived from an EMBL/GenBank/DDBJ whole genome shotgun (WGS) entry which is preliminary data.</text>
</comment>
<sequence>MRGPAGAVAAVLAATLAALGSGCSAGGTCPAVGYGTTLEVRLFDGWPDRDAHAVEVSCPDAEPDCGLGEDEDPSGPRWFASVNTPDLVEVRVLDAAGTVVSERAVEPDYRVVAHPHGTACGGPRGAVVSLVDR</sequence>
<dbReference type="RefSeq" id="WP_155100140.1">
    <property type="nucleotide sequence ID" value="NZ_WMKA01000063.1"/>
</dbReference>
<reference evidence="2 3" key="1">
    <citation type="submission" date="2019-11" db="EMBL/GenBank/DDBJ databases">
        <title>Cellulosimicrobium composti sp. nov. isolated from a compost.</title>
        <authorList>
            <person name="Yang Y."/>
        </authorList>
    </citation>
    <scope>NUCLEOTIDE SEQUENCE [LARGE SCALE GENOMIC DNA]</scope>
    <source>
        <strain evidence="2 3">BIT-GX5</strain>
    </source>
</reference>
<dbReference type="EMBL" id="WMKA01000063">
    <property type="protein sequence ID" value="MTG90759.1"/>
    <property type="molecule type" value="Genomic_DNA"/>
</dbReference>
<accession>A0A6N7ZNB6</accession>